<dbReference type="AlphaFoldDB" id="A0A4S8QR34"/>
<organism evidence="2 3">
    <name type="scientific">Botrytis galanthina</name>
    <dbReference type="NCBI Taxonomy" id="278940"/>
    <lineage>
        <taxon>Eukaryota</taxon>
        <taxon>Fungi</taxon>
        <taxon>Dikarya</taxon>
        <taxon>Ascomycota</taxon>
        <taxon>Pezizomycotina</taxon>
        <taxon>Leotiomycetes</taxon>
        <taxon>Helotiales</taxon>
        <taxon>Sclerotiniaceae</taxon>
        <taxon>Botrytis</taxon>
    </lineage>
</organism>
<dbReference type="OrthoDB" id="3556700at2759"/>
<comment type="caution">
    <text evidence="2">The sequence shown here is derived from an EMBL/GenBank/DDBJ whole genome shotgun (WGS) entry which is preliminary data.</text>
</comment>
<evidence type="ECO:0000313" key="2">
    <source>
        <dbReference type="EMBL" id="THV45755.1"/>
    </source>
</evidence>
<keyword evidence="3" id="KW-1185">Reference proteome</keyword>
<name>A0A4S8QR34_9HELO</name>
<keyword evidence="1" id="KW-0812">Transmembrane</keyword>
<keyword evidence="1" id="KW-1133">Transmembrane helix</keyword>
<reference evidence="2 3" key="1">
    <citation type="submission" date="2017-12" db="EMBL/GenBank/DDBJ databases">
        <title>Comparative genomics of Botrytis spp.</title>
        <authorList>
            <person name="Valero-Jimenez C.A."/>
            <person name="Tapia P."/>
            <person name="Veloso J."/>
            <person name="Silva-Moreno E."/>
            <person name="Staats M."/>
            <person name="Valdes J.H."/>
            <person name="Van Kan J.A.L."/>
        </authorList>
    </citation>
    <scope>NUCLEOTIDE SEQUENCE [LARGE SCALE GENOMIC DNA]</scope>
    <source>
        <strain evidence="2 3">MUCL435</strain>
    </source>
</reference>
<dbReference type="Proteomes" id="UP000308671">
    <property type="component" value="Unassembled WGS sequence"/>
</dbReference>
<gene>
    <name evidence="2" type="ORF">BGAL_0454g00110</name>
</gene>
<dbReference type="EMBL" id="PQXL01000453">
    <property type="protein sequence ID" value="THV45755.1"/>
    <property type="molecule type" value="Genomic_DNA"/>
</dbReference>
<sequence length="148" mass="15740">MSSSPSPSPTSNSFNNSIDNVTSKSYRIGYTMLCDTAVSTYIPALSSWTTFTPATCSYNRSLTAAASTTSSLSITATGITTPSPQETPFSDVSTVTEFSSTMSTTTVTGSLSTSSQTSSAPRETLGFGMSGFTSLAWILYFCYRFLHR</sequence>
<evidence type="ECO:0000256" key="1">
    <source>
        <dbReference type="SAM" id="Phobius"/>
    </source>
</evidence>
<proteinExistence type="predicted"/>
<keyword evidence="1" id="KW-0472">Membrane</keyword>
<accession>A0A4S8QR34</accession>
<evidence type="ECO:0000313" key="3">
    <source>
        <dbReference type="Proteomes" id="UP000308671"/>
    </source>
</evidence>
<feature type="transmembrane region" description="Helical" evidence="1">
    <location>
        <begin position="125"/>
        <end position="146"/>
    </location>
</feature>
<protein>
    <submittedName>
        <fullName evidence="2">Uncharacterized protein</fullName>
    </submittedName>
</protein>